<evidence type="ECO:0000256" key="4">
    <source>
        <dbReference type="ARBA" id="ARBA00022989"/>
    </source>
</evidence>
<feature type="transmembrane region" description="Helical" evidence="7">
    <location>
        <begin position="348"/>
        <end position="369"/>
    </location>
</feature>
<comment type="subcellular location">
    <subcellularLocation>
        <location evidence="1">Cell membrane</location>
        <topology evidence="1">Multi-pass membrane protein</topology>
    </subcellularLocation>
</comment>
<dbReference type="STRING" id="1146883.BLASA_0455"/>
<evidence type="ECO:0000256" key="7">
    <source>
        <dbReference type="SAM" id="Phobius"/>
    </source>
</evidence>
<dbReference type="EMBL" id="FO117623">
    <property type="protein sequence ID" value="CCG01419.1"/>
    <property type="molecule type" value="Genomic_DNA"/>
</dbReference>
<feature type="transmembrane region" description="Helical" evidence="7">
    <location>
        <begin position="155"/>
        <end position="175"/>
    </location>
</feature>
<protein>
    <submittedName>
        <fullName evidence="8">ABC-type branched-chain amino acid transport system, permease component</fullName>
    </submittedName>
</protein>
<feature type="region of interest" description="Disordered" evidence="6">
    <location>
        <begin position="1"/>
        <end position="35"/>
    </location>
</feature>
<feature type="transmembrane region" description="Helical" evidence="7">
    <location>
        <begin position="47"/>
        <end position="67"/>
    </location>
</feature>
<dbReference type="OrthoDB" id="9814461at2"/>
<feature type="transmembrane region" description="Helical" evidence="7">
    <location>
        <begin position="299"/>
        <end position="328"/>
    </location>
</feature>
<accession>H6RNV7</accession>
<reference evidence="9" key="2">
    <citation type="submission" date="2012-02" db="EMBL/GenBank/DDBJ databases">
        <title>Complete genome sequence of Blastococcus saxobsidens strain DD2.</title>
        <authorList>
            <person name="Genoscope."/>
        </authorList>
    </citation>
    <scope>NUCLEOTIDE SEQUENCE [LARGE SCALE GENOMIC DNA]</scope>
    <source>
        <strain evidence="9">DD2</strain>
    </source>
</reference>
<dbReference type="GO" id="GO:0005886">
    <property type="term" value="C:plasma membrane"/>
    <property type="evidence" value="ECO:0007669"/>
    <property type="project" value="UniProtKB-SubCell"/>
</dbReference>
<dbReference type="InterPro" id="IPR043428">
    <property type="entry name" value="LivM-like"/>
</dbReference>
<keyword evidence="5 7" id="KW-0472">Membrane</keyword>
<feature type="transmembrane region" description="Helical" evidence="7">
    <location>
        <begin position="79"/>
        <end position="95"/>
    </location>
</feature>
<evidence type="ECO:0000256" key="5">
    <source>
        <dbReference type="ARBA" id="ARBA00023136"/>
    </source>
</evidence>
<dbReference type="Pfam" id="PF02653">
    <property type="entry name" value="BPD_transp_2"/>
    <property type="match status" value="1"/>
</dbReference>
<dbReference type="AlphaFoldDB" id="H6RNV7"/>
<dbReference type="InterPro" id="IPR001851">
    <property type="entry name" value="ABC_transp_permease"/>
</dbReference>
<evidence type="ECO:0000256" key="3">
    <source>
        <dbReference type="ARBA" id="ARBA00022692"/>
    </source>
</evidence>
<name>H6RNV7_BLASD</name>
<dbReference type="GO" id="GO:0015658">
    <property type="term" value="F:branched-chain amino acid transmembrane transporter activity"/>
    <property type="evidence" value="ECO:0007669"/>
    <property type="project" value="InterPro"/>
</dbReference>
<dbReference type="HOGENOM" id="CLU_031365_2_1_11"/>
<feature type="transmembrane region" description="Helical" evidence="7">
    <location>
        <begin position="262"/>
        <end position="287"/>
    </location>
</feature>
<dbReference type="Proteomes" id="UP000007517">
    <property type="component" value="Chromosome"/>
</dbReference>
<dbReference type="PANTHER" id="PTHR30482:SF20">
    <property type="entry name" value="HIGH-AFFINITY BRANCHED-CHAIN AMINO ACID TRANSPORT SYSTEM PERMEASE PROTEIN LIVM"/>
    <property type="match status" value="1"/>
</dbReference>
<dbReference type="CDD" id="cd06581">
    <property type="entry name" value="TM_PBP1_LivM_like"/>
    <property type="match status" value="1"/>
</dbReference>
<evidence type="ECO:0000256" key="6">
    <source>
        <dbReference type="SAM" id="MobiDB-lite"/>
    </source>
</evidence>
<keyword evidence="4 7" id="KW-1133">Transmembrane helix</keyword>
<keyword evidence="9" id="KW-1185">Reference proteome</keyword>
<reference evidence="8 9" key="1">
    <citation type="journal article" date="2012" name="J. Bacteriol.">
        <title>Genome Sequence of Blastococcus saxobsidens DD2, a Stone-Inhabiting Bacterium.</title>
        <authorList>
            <person name="Chouaia B."/>
            <person name="Crotti E."/>
            <person name="Brusetti L."/>
            <person name="Daffonchio D."/>
            <person name="Essoussi I."/>
            <person name="Nouioui I."/>
            <person name="Sbissi I."/>
            <person name="Ghodhbane-Gtari F."/>
            <person name="Gtari M."/>
            <person name="Vacherie B."/>
            <person name="Barbe V."/>
            <person name="Medigue C."/>
            <person name="Gury J."/>
            <person name="Pujic P."/>
            <person name="Normand P."/>
        </authorList>
    </citation>
    <scope>NUCLEOTIDE SEQUENCE [LARGE SCALE GENOMIC DNA]</scope>
    <source>
        <strain evidence="8 9">DD2</strain>
    </source>
</reference>
<keyword evidence="2" id="KW-1003">Cell membrane</keyword>
<keyword evidence="3 7" id="KW-0812">Transmembrane</keyword>
<evidence type="ECO:0000256" key="2">
    <source>
        <dbReference type="ARBA" id="ARBA00022475"/>
    </source>
</evidence>
<evidence type="ECO:0000256" key="1">
    <source>
        <dbReference type="ARBA" id="ARBA00004651"/>
    </source>
</evidence>
<dbReference type="eggNOG" id="COG4177">
    <property type="taxonomic scope" value="Bacteria"/>
</dbReference>
<feature type="transmembrane region" description="Helical" evidence="7">
    <location>
        <begin position="101"/>
        <end position="119"/>
    </location>
</feature>
<gene>
    <name evidence="8" type="ordered locus">BLASA_0455</name>
</gene>
<evidence type="ECO:0000313" key="9">
    <source>
        <dbReference type="Proteomes" id="UP000007517"/>
    </source>
</evidence>
<evidence type="ECO:0000313" key="8">
    <source>
        <dbReference type="EMBL" id="CCG01419.1"/>
    </source>
</evidence>
<proteinExistence type="predicted"/>
<feature type="transmembrane region" description="Helical" evidence="7">
    <location>
        <begin position="126"/>
        <end position="149"/>
    </location>
</feature>
<organism evidence="8 9">
    <name type="scientific">Blastococcus saxobsidens (strain DD2)</name>
    <dbReference type="NCBI Taxonomy" id="1146883"/>
    <lineage>
        <taxon>Bacteria</taxon>
        <taxon>Bacillati</taxon>
        <taxon>Actinomycetota</taxon>
        <taxon>Actinomycetes</taxon>
        <taxon>Geodermatophilales</taxon>
        <taxon>Geodermatophilaceae</taxon>
        <taxon>Blastococcus</taxon>
    </lineage>
</organism>
<sequence>MTMSELRTPEDAPGKAASQAPGETTVAADAPSAPARTGRTFLPESTLLRHLLVLLIAAVVAVAVLELTDSFTNSQLAQLSYYAIAAGGLTVLTGMNGQISLGHGALMAVGAYTTALFLAAEEPLPLAVIFLAAVVVATLVGALVGVAAARLHGPYLAGATLALAVGIPGLAIYFHDWLGGEQGLRVSAPRAPESFDAFIGFVSGGNASNTKWLAYIGVVCLLITYFLLANLVRSRIGRTWRAVRDQEVAAELAGINLGAWRVLAFVVSAAAAGLAGGVLAIVVRLAAPSGFTIVLSLSLLTAIVIGGLGSLLGALLGSALLVFLPPFVTNLGADFGLNNTEAAQLAPLVYGVVLIVVMIFAPAGFVGTIKMRWLTRKAKRQIAAQQAAGATSAPGSRG</sequence>
<dbReference type="KEGG" id="bsd:BLASA_0455"/>
<dbReference type="PANTHER" id="PTHR30482">
    <property type="entry name" value="HIGH-AFFINITY BRANCHED-CHAIN AMINO ACID TRANSPORT SYSTEM PERMEASE"/>
    <property type="match status" value="1"/>
</dbReference>
<feature type="transmembrane region" description="Helical" evidence="7">
    <location>
        <begin position="212"/>
        <end position="232"/>
    </location>
</feature>